<proteinExistence type="predicted"/>
<reference evidence="2" key="1">
    <citation type="journal article" date="2020" name="Phytopathology">
        <title>Genomic acquisitions in emerging populations of Xanthomonas vasicola pv. vasculorum infecting corn in the U.S. and Argentina.</title>
        <authorList>
            <person name="Perez-Quintero A.L."/>
        </authorList>
    </citation>
    <scope>NUCLEOTIDE SEQUENCE [LARGE SCALE GENOMIC DNA]</scope>
    <source>
        <strain evidence="2">Xvh-L</strain>
    </source>
</reference>
<dbReference type="EMBL" id="VOCK01000340">
    <property type="protein sequence ID" value="TWQ42499.1"/>
    <property type="molecule type" value="Genomic_DNA"/>
</dbReference>
<feature type="non-terminal residue" evidence="1">
    <location>
        <position position="79"/>
    </location>
</feature>
<keyword evidence="2" id="KW-1185">Reference proteome</keyword>
<protein>
    <submittedName>
        <fullName evidence="1">Uncharacterized protein</fullName>
    </submittedName>
</protein>
<evidence type="ECO:0000313" key="2">
    <source>
        <dbReference type="Proteomes" id="UP000320455"/>
    </source>
</evidence>
<name>A0ABD7S388_XANVA</name>
<dbReference type="AlphaFoldDB" id="A0ABD7S388"/>
<gene>
    <name evidence="1" type="ORF">FQK01_25380</name>
</gene>
<comment type="caution">
    <text evidence="1">The sequence shown here is derived from an EMBL/GenBank/DDBJ whole genome shotgun (WGS) entry which is preliminary data.</text>
</comment>
<sequence>RCRNNENFETGFRNSRRWYFGQLCSARPPMIGASSSDGSGASCDDGCFYNFTIGGEKGNGMYPSGATCAAGDAPPSTPG</sequence>
<feature type="non-terminal residue" evidence="1">
    <location>
        <position position="1"/>
    </location>
</feature>
<evidence type="ECO:0000313" key="1">
    <source>
        <dbReference type="EMBL" id="TWQ42499.1"/>
    </source>
</evidence>
<accession>A0ABD7S388</accession>
<organism evidence="1 2">
    <name type="scientific">Xanthomonas vasicola</name>
    <dbReference type="NCBI Taxonomy" id="56459"/>
    <lineage>
        <taxon>Bacteria</taxon>
        <taxon>Pseudomonadati</taxon>
        <taxon>Pseudomonadota</taxon>
        <taxon>Gammaproteobacteria</taxon>
        <taxon>Lysobacterales</taxon>
        <taxon>Lysobacteraceae</taxon>
        <taxon>Xanthomonas</taxon>
    </lineage>
</organism>
<dbReference type="Proteomes" id="UP000320455">
    <property type="component" value="Unassembled WGS sequence"/>
</dbReference>